<keyword evidence="2" id="KW-1185">Reference proteome</keyword>
<evidence type="ECO:0008006" key="3">
    <source>
        <dbReference type="Google" id="ProtNLM"/>
    </source>
</evidence>
<dbReference type="OrthoDB" id="5804279at2759"/>
<gene>
    <name evidence="1" type="ORF">JVT61DRAFT_1106</name>
</gene>
<dbReference type="Proteomes" id="UP000683000">
    <property type="component" value="Unassembled WGS sequence"/>
</dbReference>
<comment type="caution">
    <text evidence="1">The sequence shown here is derived from an EMBL/GenBank/DDBJ whole genome shotgun (WGS) entry which is preliminary data.</text>
</comment>
<dbReference type="Gene3D" id="3.30.2280.10">
    <property type="entry name" value="Hypothetical protein (hspc210)"/>
    <property type="match status" value="1"/>
</dbReference>
<protein>
    <recommendedName>
        <fullName evidence="3">GSKIP domain-containing protein</fullName>
    </recommendedName>
</protein>
<name>A0A8I2YTF4_9AGAM</name>
<dbReference type="InterPro" id="IPR023231">
    <property type="entry name" value="GSKIP_dom_sf"/>
</dbReference>
<accession>A0A8I2YTF4</accession>
<dbReference type="EMBL" id="JAGFBS010000010">
    <property type="protein sequence ID" value="KAG6377057.1"/>
    <property type="molecule type" value="Genomic_DNA"/>
</dbReference>
<evidence type="ECO:0000313" key="1">
    <source>
        <dbReference type="EMBL" id="KAG6377057.1"/>
    </source>
</evidence>
<dbReference type="AlphaFoldDB" id="A0A8I2YTF4"/>
<evidence type="ECO:0000313" key="2">
    <source>
        <dbReference type="Proteomes" id="UP000683000"/>
    </source>
</evidence>
<organism evidence="1 2">
    <name type="scientific">Boletus reticuloceps</name>
    <dbReference type="NCBI Taxonomy" id="495285"/>
    <lineage>
        <taxon>Eukaryota</taxon>
        <taxon>Fungi</taxon>
        <taxon>Dikarya</taxon>
        <taxon>Basidiomycota</taxon>
        <taxon>Agaricomycotina</taxon>
        <taxon>Agaricomycetes</taxon>
        <taxon>Agaricomycetidae</taxon>
        <taxon>Boletales</taxon>
        <taxon>Boletineae</taxon>
        <taxon>Boletaceae</taxon>
        <taxon>Boletoideae</taxon>
        <taxon>Boletus</taxon>
    </lineage>
</organism>
<dbReference type="SUPFAM" id="SSF103107">
    <property type="entry name" value="Hypothetical protein c14orf129, hspc210"/>
    <property type="match status" value="1"/>
</dbReference>
<proteinExistence type="predicted"/>
<sequence length="128" mass="14320">MSGPACWMTKLFNHISPKHPGWRNDRQVTANMDPSSSSFYHDELSRVLSEQSFGLTRYEVAGQSSAHEATATVTLLEGTNIKVSLNIRGYQLDDGQTHESIEALLQSISPTYVQKRQELIIAKLQSLQ</sequence>
<reference evidence="1" key="1">
    <citation type="submission" date="2021-03" db="EMBL/GenBank/DDBJ databases">
        <title>Evolutionary innovations through gain and loss of genes in the ectomycorrhizal Boletales.</title>
        <authorList>
            <person name="Wu G."/>
            <person name="Miyauchi S."/>
            <person name="Morin E."/>
            <person name="Yang Z.-L."/>
            <person name="Xu J."/>
            <person name="Martin F.M."/>
        </authorList>
    </citation>
    <scope>NUCLEOTIDE SEQUENCE</scope>
    <source>
        <strain evidence="1">BR01</strain>
    </source>
</reference>